<gene>
    <name evidence="1" type="ORF">XENOCAPTIV_028105</name>
</gene>
<sequence>ENVLTLSKCPHFAIKHEKWFSLSSMYKNTHTHTHTHTHTTPMSVHDVFLWLYFECKCILLGFMSIEHVCKCVSSLQCEINFLKDVPRILLQSLICRTYR</sequence>
<feature type="non-terminal residue" evidence="1">
    <location>
        <position position="1"/>
    </location>
</feature>
<protein>
    <submittedName>
        <fullName evidence="1">Uncharacterized protein</fullName>
    </submittedName>
</protein>
<dbReference type="Proteomes" id="UP001434883">
    <property type="component" value="Unassembled WGS sequence"/>
</dbReference>
<evidence type="ECO:0000313" key="1">
    <source>
        <dbReference type="EMBL" id="MEQ2205183.1"/>
    </source>
</evidence>
<evidence type="ECO:0000313" key="2">
    <source>
        <dbReference type="Proteomes" id="UP001434883"/>
    </source>
</evidence>
<organism evidence="1 2">
    <name type="scientific">Xenoophorus captivus</name>
    <dbReference type="NCBI Taxonomy" id="1517983"/>
    <lineage>
        <taxon>Eukaryota</taxon>
        <taxon>Metazoa</taxon>
        <taxon>Chordata</taxon>
        <taxon>Craniata</taxon>
        <taxon>Vertebrata</taxon>
        <taxon>Euteleostomi</taxon>
        <taxon>Actinopterygii</taxon>
        <taxon>Neopterygii</taxon>
        <taxon>Teleostei</taxon>
        <taxon>Neoteleostei</taxon>
        <taxon>Acanthomorphata</taxon>
        <taxon>Ovalentaria</taxon>
        <taxon>Atherinomorphae</taxon>
        <taxon>Cyprinodontiformes</taxon>
        <taxon>Goodeidae</taxon>
        <taxon>Xenoophorus</taxon>
    </lineage>
</organism>
<dbReference type="EMBL" id="JAHRIN010041155">
    <property type="protein sequence ID" value="MEQ2205183.1"/>
    <property type="molecule type" value="Genomic_DNA"/>
</dbReference>
<keyword evidence="2" id="KW-1185">Reference proteome</keyword>
<proteinExistence type="predicted"/>
<name>A0ABV0RC84_9TELE</name>
<reference evidence="1 2" key="1">
    <citation type="submission" date="2021-06" db="EMBL/GenBank/DDBJ databases">
        <authorList>
            <person name="Palmer J.M."/>
        </authorList>
    </citation>
    <scope>NUCLEOTIDE SEQUENCE [LARGE SCALE GENOMIC DNA]</scope>
    <source>
        <strain evidence="1 2">XC_2019</strain>
        <tissue evidence="1">Muscle</tissue>
    </source>
</reference>
<comment type="caution">
    <text evidence="1">The sequence shown here is derived from an EMBL/GenBank/DDBJ whole genome shotgun (WGS) entry which is preliminary data.</text>
</comment>
<accession>A0ABV0RC84</accession>